<gene>
    <name evidence="1" type="ORF">MARPO_0002s0108</name>
</gene>
<dbReference type="EMBL" id="KZ772674">
    <property type="protein sequence ID" value="PTQ49628.1"/>
    <property type="molecule type" value="Genomic_DNA"/>
</dbReference>
<reference evidence="2" key="1">
    <citation type="journal article" date="2017" name="Cell">
        <title>Insights into land plant evolution garnered from the Marchantia polymorpha genome.</title>
        <authorList>
            <person name="Bowman J.L."/>
            <person name="Kohchi T."/>
            <person name="Yamato K.T."/>
            <person name="Jenkins J."/>
            <person name="Shu S."/>
            <person name="Ishizaki K."/>
            <person name="Yamaoka S."/>
            <person name="Nishihama R."/>
            <person name="Nakamura Y."/>
            <person name="Berger F."/>
            <person name="Adam C."/>
            <person name="Aki S.S."/>
            <person name="Althoff F."/>
            <person name="Araki T."/>
            <person name="Arteaga-Vazquez M.A."/>
            <person name="Balasubrmanian S."/>
            <person name="Barry K."/>
            <person name="Bauer D."/>
            <person name="Boehm C.R."/>
            <person name="Briginshaw L."/>
            <person name="Caballero-Perez J."/>
            <person name="Catarino B."/>
            <person name="Chen F."/>
            <person name="Chiyoda S."/>
            <person name="Chovatia M."/>
            <person name="Davies K.M."/>
            <person name="Delmans M."/>
            <person name="Demura T."/>
            <person name="Dierschke T."/>
            <person name="Dolan L."/>
            <person name="Dorantes-Acosta A.E."/>
            <person name="Eklund D.M."/>
            <person name="Florent S.N."/>
            <person name="Flores-Sandoval E."/>
            <person name="Fujiyama A."/>
            <person name="Fukuzawa H."/>
            <person name="Galik B."/>
            <person name="Grimanelli D."/>
            <person name="Grimwood J."/>
            <person name="Grossniklaus U."/>
            <person name="Hamada T."/>
            <person name="Haseloff J."/>
            <person name="Hetherington A.J."/>
            <person name="Higo A."/>
            <person name="Hirakawa Y."/>
            <person name="Hundley H.N."/>
            <person name="Ikeda Y."/>
            <person name="Inoue K."/>
            <person name="Inoue S.I."/>
            <person name="Ishida S."/>
            <person name="Jia Q."/>
            <person name="Kakita M."/>
            <person name="Kanazawa T."/>
            <person name="Kawai Y."/>
            <person name="Kawashima T."/>
            <person name="Kennedy M."/>
            <person name="Kinose K."/>
            <person name="Kinoshita T."/>
            <person name="Kohara Y."/>
            <person name="Koide E."/>
            <person name="Komatsu K."/>
            <person name="Kopischke S."/>
            <person name="Kubo M."/>
            <person name="Kyozuka J."/>
            <person name="Lagercrantz U."/>
            <person name="Lin S.S."/>
            <person name="Lindquist E."/>
            <person name="Lipzen A.M."/>
            <person name="Lu C.W."/>
            <person name="De Luna E."/>
            <person name="Martienssen R.A."/>
            <person name="Minamino N."/>
            <person name="Mizutani M."/>
            <person name="Mizutani M."/>
            <person name="Mochizuki N."/>
            <person name="Monte I."/>
            <person name="Mosher R."/>
            <person name="Nagasaki H."/>
            <person name="Nakagami H."/>
            <person name="Naramoto S."/>
            <person name="Nishitani K."/>
            <person name="Ohtani M."/>
            <person name="Okamoto T."/>
            <person name="Okumura M."/>
            <person name="Phillips J."/>
            <person name="Pollak B."/>
            <person name="Reinders A."/>
            <person name="Rovekamp M."/>
            <person name="Sano R."/>
            <person name="Sawa S."/>
            <person name="Schmid M.W."/>
            <person name="Shirakawa M."/>
            <person name="Solano R."/>
            <person name="Spunde A."/>
            <person name="Suetsugu N."/>
            <person name="Sugano S."/>
            <person name="Sugiyama A."/>
            <person name="Sun R."/>
            <person name="Suzuki Y."/>
            <person name="Takenaka M."/>
            <person name="Takezawa D."/>
            <person name="Tomogane H."/>
            <person name="Tsuzuki M."/>
            <person name="Ueda T."/>
            <person name="Umeda M."/>
            <person name="Ward J.M."/>
            <person name="Watanabe Y."/>
            <person name="Yazaki K."/>
            <person name="Yokoyama R."/>
            <person name="Yoshitake Y."/>
            <person name="Yotsui I."/>
            <person name="Zachgo S."/>
            <person name="Schmutz J."/>
        </authorList>
    </citation>
    <scope>NUCLEOTIDE SEQUENCE [LARGE SCALE GENOMIC DNA]</scope>
    <source>
        <strain evidence="2">Tak-1</strain>
    </source>
</reference>
<keyword evidence="2" id="KW-1185">Reference proteome</keyword>
<proteinExistence type="predicted"/>
<organism evidence="1 2">
    <name type="scientific">Marchantia polymorpha</name>
    <name type="common">Common liverwort</name>
    <name type="synonym">Marchantia aquatica</name>
    <dbReference type="NCBI Taxonomy" id="3197"/>
    <lineage>
        <taxon>Eukaryota</taxon>
        <taxon>Viridiplantae</taxon>
        <taxon>Streptophyta</taxon>
        <taxon>Embryophyta</taxon>
        <taxon>Marchantiophyta</taxon>
        <taxon>Marchantiopsida</taxon>
        <taxon>Marchantiidae</taxon>
        <taxon>Marchantiales</taxon>
        <taxon>Marchantiaceae</taxon>
        <taxon>Marchantia</taxon>
    </lineage>
</organism>
<sequence length="66" mass="7881">MEAIFSTFSNFDFDNVNMKCDRGFTGENVFIRALFWKRCTIFHQIFELLSMSICNMEMERSLINHC</sequence>
<evidence type="ECO:0000313" key="2">
    <source>
        <dbReference type="Proteomes" id="UP000244005"/>
    </source>
</evidence>
<dbReference type="AlphaFoldDB" id="A0A2R6XU34"/>
<dbReference type="Proteomes" id="UP000244005">
    <property type="component" value="Unassembled WGS sequence"/>
</dbReference>
<dbReference type="Gramene" id="Mp1g27700.1">
    <property type="protein sequence ID" value="Mp1g27700.1.cds"/>
    <property type="gene ID" value="Mp1g27700"/>
</dbReference>
<accession>A0A2R6XU34</accession>
<protein>
    <submittedName>
        <fullName evidence="1">Uncharacterized protein</fullName>
    </submittedName>
</protein>
<name>A0A2R6XU34_MARPO</name>
<evidence type="ECO:0000313" key="1">
    <source>
        <dbReference type="EMBL" id="PTQ49628.1"/>
    </source>
</evidence>